<evidence type="ECO:0000313" key="3">
    <source>
        <dbReference type="Proteomes" id="UP000050465"/>
    </source>
</evidence>
<sequence>MEGDRDISLTEQQNKYIEDVFSSLISVFVTLVNPSERLTQQFYDEVLKLGQTAVLLWPPEAESLDELMWMKGYLYQIQGYAYTQKNEYLEAIEAYSQSSELFAKAPRSLLSLESVSRVPDVSIDENQDLGNFTATANEKSSVLALISSASGTFSSVATTNTNLNLAALYLKLNKPSLAKSFYKAALISHQEGATDEQKEDLKYKAKAGEIRYWIAYAEFLSGNLEKAQESMEVALTIHESYSPKEDILDKDDFLSTELTYGYNVAGLGSLSSEINIPSGNSWTEDSEIERDITSSNTNLPHGFLEMLTPFKTDICENTQAYLGCKQRYFSLYIEILMQQHAESPSAFFDVLAFEASERARVRSSRLFQNEKMSEVLATNKRHLLERRDLLNKLFSLENITEEVGEDTLLLEYFLGEERSYLWVISSSNELQTIELPPRAIIEDKAHEFLALLTEPSGRVRPQTTAKVGEELSKMILGPVADQLKQKRLVFVCDGLLQYLPFGALPDITVNGKQTESLVPPDTIQGEFSPYMRPLMINHEIVTLPSGSSLAAIRRESSNNPTPQKELAIYADPVFSHKDSRVKNVKLFSSFEHIELETLNIADVFYSELPNTKQELSQIEQLIPPSERQSYTGYNANLKDVLSTDLGQFRIVHFATHGIFNSSKPKQSGIVLSSLNEQGEIQPGLLSPLDAFNSLNLAGTELVVLSGCRTGLSGDTTIREGLTGLTGGLLAAGADRIVTSLWSVSDDATKELMTRFYTRMLDNENNMTAAQALRDAQISMWGDPKWQMPYYWASFVLQGEWQ</sequence>
<feature type="domain" description="CHAT" evidence="1">
    <location>
        <begin position="466"/>
        <end position="799"/>
    </location>
</feature>
<name>A0A0P7YMG7_9CYAN</name>
<evidence type="ECO:0000313" key="2">
    <source>
        <dbReference type="EMBL" id="KPQ31503.1"/>
    </source>
</evidence>
<dbReference type="PANTHER" id="PTHR10098">
    <property type="entry name" value="RAPSYN-RELATED"/>
    <property type="match status" value="1"/>
</dbReference>
<dbReference type="Gene3D" id="1.25.40.10">
    <property type="entry name" value="Tetratricopeptide repeat domain"/>
    <property type="match status" value="1"/>
</dbReference>
<dbReference type="EMBL" id="LJZR01000099">
    <property type="protein sequence ID" value="KPQ31503.1"/>
    <property type="molecule type" value="Genomic_DNA"/>
</dbReference>
<protein>
    <recommendedName>
        <fullName evidence="1">CHAT domain-containing protein</fullName>
    </recommendedName>
</protein>
<organism evidence="2 3">
    <name type="scientific">Phormidesmis priestleyi Ana</name>
    <dbReference type="NCBI Taxonomy" id="1666911"/>
    <lineage>
        <taxon>Bacteria</taxon>
        <taxon>Bacillati</taxon>
        <taxon>Cyanobacteriota</taxon>
        <taxon>Cyanophyceae</taxon>
        <taxon>Leptolyngbyales</taxon>
        <taxon>Leptolyngbyaceae</taxon>
        <taxon>Phormidesmis</taxon>
    </lineage>
</organism>
<dbReference type="AlphaFoldDB" id="A0A0P7YMG7"/>
<reference evidence="2 3" key="1">
    <citation type="submission" date="2015-09" db="EMBL/GenBank/DDBJ databases">
        <title>Identification and resolution of microdiversity through metagenomic sequencing of parallel consortia.</title>
        <authorList>
            <person name="Nelson W.C."/>
            <person name="Romine M.F."/>
            <person name="Lindemann S.R."/>
        </authorList>
    </citation>
    <scope>NUCLEOTIDE SEQUENCE [LARGE SCALE GENOMIC DNA]</scope>
    <source>
        <strain evidence="2">Ana</strain>
    </source>
</reference>
<dbReference type="Pfam" id="PF12770">
    <property type="entry name" value="CHAT"/>
    <property type="match status" value="1"/>
</dbReference>
<accession>A0A0P7YMG7</accession>
<comment type="caution">
    <text evidence="2">The sequence shown here is derived from an EMBL/GenBank/DDBJ whole genome shotgun (WGS) entry which is preliminary data.</text>
</comment>
<dbReference type="Proteomes" id="UP000050465">
    <property type="component" value="Unassembled WGS sequence"/>
</dbReference>
<dbReference type="InterPro" id="IPR024983">
    <property type="entry name" value="CHAT_dom"/>
</dbReference>
<dbReference type="PANTHER" id="PTHR10098:SF108">
    <property type="entry name" value="TETRATRICOPEPTIDE REPEAT PROTEIN 28"/>
    <property type="match status" value="1"/>
</dbReference>
<dbReference type="PATRIC" id="fig|1666911.3.peg.754"/>
<dbReference type="SUPFAM" id="SSF48452">
    <property type="entry name" value="TPR-like"/>
    <property type="match status" value="1"/>
</dbReference>
<gene>
    <name evidence="2" type="ORF">HLUCCA11_23600</name>
</gene>
<dbReference type="STRING" id="1666911.HLUCCA11_23600"/>
<proteinExistence type="predicted"/>
<evidence type="ECO:0000259" key="1">
    <source>
        <dbReference type="Pfam" id="PF12770"/>
    </source>
</evidence>
<dbReference type="InterPro" id="IPR011990">
    <property type="entry name" value="TPR-like_helical_dom_sf"/>
</dbReference>